<evidence type="ECO:0000256" key="3">
    <source>
        <dbReference type="ARBA" id="ARBA00022989"/>
    </source>
</evidence>
<dbReference type="InterPro" id="IPR009571">
    <property type="entry name" value="SUR7/Rim9-like_fungi"/>
</dbReference>
<protein>
    <recommendedName>
        <fullName evidence="9">Pali-domain-containing protein</fullName>
    </recommendedName>
</protein>
<reference evidence="8" key="1">
    <citation type="submission" date="2014-04" db="EMBL/GenBank/DDBJ databases">
        <title>Evolutionary Origins and Diversification of the Mycorrhizal Mutualists.</title>
        <authorList>
            <consortium name="DOE Joint Genome Institute"/>
            <consortium name="Mycorrhizal Genomics Consortium"/>
            <person name="Kohler A."/>
            <person name="Kuo A."/>
            <person name="Nagy L.G."/>
            <person name="Floudas D."/>
            <person name="Copeland A."/>
            <person name="Barry K.W."/>
            <person name="Cichocki N."/>
            <person name="Veneault-Fourrey C."/>
            <person name="LaButti K."/>
            <person name="Lindquist E.A."/>
            <person name="Lipzen A."/>
            <person name="Lundell T."/>
            <person name="Morin E."/>
            <person name="Murat C."/>
            <person name="Riley R."/>
            <person name="Ohm R."/>
            <person name="Sun H."/>
            <person name="Tunlid A."/>
            <person name="Henrissat B."/>
            <person name="Grigoriev I.V."/>
            <person name="Hibbett D.S."/>
            <person name="Martin F."/>
        </authorList>
    </citation>
    <scope>NUCLEOTIDE SEQUENCE [LARGE SCALE GENOMIC DNA]</scope>
    <source>
        <strain evidence="8">FD-334 SS-4</strain>
    </source>
</reference>
<dbReference type="Pfam" id="PF06687">
    <property type="entry name" value="SUR7"/>
    <property type="match status" value="1"/>
</dbReference>
<proteinExistence type="predicted"/>
<dbReference type="GO" id="GO:0032153">
    <property type="term" value="C:cell division site"/>
    <property type="evidence" value="ECO:0007669"/>
    <property type="project" value="TreeGrafter"/>
</dbReference>
<evidence type="ECO:0000256" key="4">
    <source>
        <dbReference type="ARBA" id="ARBA00023136"/>
    </source>
</evidence>
<accession>A0A0D2L556</accession>
<dbReference type="STRING" id="945553.A0A0D2L556"/>
<evidence type="ECO:0000313" key="8">
    <source>
        <dbReference type="Proteomes" id="UP000054270"/>
    </source>
</evidence>
<dbReference type="GO" id="GO:0035838">
    <property type="term" value="C:growing cell tip"/>
    <property type="evidence" value="ECO:0007669"/>
    <property type="project" value="TreeGrafter"/>
</dbReference>
<evidence type="ECO:0000313" key="7">
    <source>
        <dbReference type="EMBL" id="KJA22022.1"/>
    </source>
</evidence>
<keyword evidence="6" id="KW-0732">Signal</keyword>
<dbReference type="Proteomes" id="UP000054270">
    <property type="component" value="Unassembled WGS sequence"/>
</dbReference>
<dbReference type="InterPro" id="IPR051380">
    <property type="entry name" value="pH-response_reg_palI/RIM9"/>
</dbReference>
<keyword evidence="3 5" id="KW-1133">Transmembrane helix</keyword>
<feature type="chain" id="PRO_5002257538" description="Pali-domain-containing protein" evidence="6">
    <location>
        <begin position="29"/>
        <end position="232"/>
    </location>
</feature>
<sequence length="232" mass="24831">MYPSFHLSGVLFLATAFVLSLLASVSLPALDLVRVTFGPVGPPGIRAQYIHELRLGVWAFCGITADGHRECDVKHLGYQVAVVNPHNTSIAAVITYTSTQRLVVHPIATALTLPALLLAVTPRPAARRLAPYITALASILTLTALALDIALFAHVKDAIDAFGDPTYTTDTAPGFWLTFAALMALILGAGALCFARSAPRGAGRMPMQTPAMERFLATIREQERAREGKEKA</sequence>
<dbReference type="OMA" id="ERECNIS"/>
<evidence type="ECO:0000256" key="2">
    <source>
        <dbReference type="ARBA" id="ARBA00022692"/>
    </source>
</evidence>
<dbReference type="PANTHER" id="PTHR28013:SF3">
    <property type="entry name" value="PROTEIN DCV1-RELATED"/>
    <property type="match status" value="1"/>
</dbReference>
<evidence type="ECO:0000256" key="5">
    <source>
        <dbReference type="SAM" id="Phobius"/>
    </source>
</evidence>
<keyword evidence="4 5" id="KW-0472">Membrane</keyword>
<feature type="transmembrane region" description="Helical" evidence="5">
    <location>
        <begin position="132"/>
        <end position="155"/>
    </location>
</feature>
<evidence type="ECO:0000256" key="1">
    <source>
        <dbReference type="ARBA" id="ARBA00004141"/>
    </source>
</evidence>
<evidence type="ECO:0000256" key="6">
    <source>
        <dbReference type="SAM" id="SignalP"/>
    </source>
</evidence>
<feature type="transmembrane region" description="Helical" evidence="5">
    <location>
        <begin position="175"/>
        <end position="195"/>
    </location>
</feature>
<feature type="transmembrane region" description="Helical" evidence="5">
    <location>
        <begin position="102"/>
        <end position="120"/>
    </location>
</feature>
<dbReference type="GO" id="GO:0005886">
    <property type="term" value="C:plasma membrane"/>
    <property type="evidence" value="ECO:0007669"/>
    <property type="project" value="InterPro"/>
</dbReference>
<dbReference type="AlphaFoldDB" id="A0A0D2L556"/>
<dbReference type="PANTHER" id="PTHR28013">
    <property type="entry name" value="PROTEIN DCV1-RELATED"/>
    <property type="match status" value="1"/>
</dbReference>
<name>A0A0D2L556_HYPSF</name>
<feature type="signal peptide" evidence="6">
    <location>
        <begin position="1"/>
        <end position="28"/>
    </location>
</feature>
<evidence type="ECO:0008006" key="9">
    <source>
        <dbReference type="Google" id="ProtNLM"/>
    </source>
</evidence>
<keyword evidence="2 5" id="KW-0812">Transmembrane</keyword>
<organism evidence="7 8">
    <name type="scientific">Hypholoma sublateritium (strain FD-334 SS-4)</name>
    <dbReference type="NCBI Taxonomy" id="945553"/>
    <lineage>
        <taxon>Eukaryota</taxon>
        <taxon>Fungi</taxon>
        <taxon>Dikarya</taxon>
        <taxon>Basidiomycota</taxon>
        <taxon>Agaricomycotina</taxon>
        <taxon>Agaricomycetes</taxon>
        <taxon>Agaricomycetidae</taxon>
        <taxon>Agaricales</taxon>
        <taxon>Agaricineae</taxon>
        <taxon>Strophariaceae</taxon>
        <taxon>Hypholoma</taxon>
    </lineage>
</organism>
<keyword evidence="8" id="KW-1185">Reference proteome</keyword>
<comment type="subcellular location">
    <subcellularLocation>
        <location evidence="1">Membrane</location>
        <topology evidence="1">Multi-pass membrane protein</topology>
    </subcellularLocation>
</comment>
<gene>
    <name evidence="7" type="ORF">HYPSUDRAFT_77542</name>
</gene>
<dbReference type="EMBL" id="KN817553">
    <property type="protein sequence ID" value="KJA22022.1"/>
    <property type="molecule type" value="Genomic_DNA"/>
</dbReference>